<protein>
    <submittedName>
        <fullName evidence="6">Putative transcriptional regulator</fullName>
    </submittedName>
</protein>
<dbReference type="Gene3D" id="2.10.109.10">
    <property type="entry name" value="Umud Fragment, subunit A"/>
    <property type="match status" value="1"/>
</dbReference>
<dbReference type="GO" id="GO:0003677">
    <property type="term" value="F:DNA binding"/>
    <property type="evidence" value="ECO:0007669"/>
    <property type="project" value="UniProtKB-KW"/>
</dbReference>
<dbReference type="EMBL" id="BK015699">
    <property type="protein sequence ID" value="DAE20652.1"/>
    <property type="molecule type" value="Genomic_DNA"/>
</dbReference>
<proteinExistence type="predicted"/>
<keyword evidence="3" id="KW-0804">Transcription</keyword>
<dbReference type="InterPro" id="IPR039418">
    <property type="entry name" value="LexA-like"/>
</dbReference>
<dbReference type="GO" id="GO:0045892">
    <property type="term" value="P:negative regulation of DNA-templated transcription"/>
    <property type="evidence" value="ECO:0007669"/>
    <property type="project" value="InterPro"/>
</dbReference>
<dbReference type="PANTHER" id="PTHR40661">
    <property type="match status" value="1"/>
</dbReference>
<dbReference type="PANTHER" id="PTHR40661:SF1">
    <property type="entry name" value="HTH CRO_C1-TYPE DOMAIN-CONTAINING PROTEIN"/>
    <property type="match status" value="1"/>
</dbReference>
<dbReference type="Pfam" id="PF07022">
    <property type="entry name" value="Phage_CI_repr"/>
    <property type="match status" value="1"/>
</dbReference>
<feature type="domain" description="Peptidase S24/S26A/S26B/S26C" evidence="4">
    <location>
        <begin position="130"/>
        <end position="217"/>
    </location>
</feature>
<accession>A0A8S5QPW1</accession>
<evidence type="ECO:0000256" key="2">
    <source>
        <dbReference type="ARBA" id="ARBA00023125"/>
    </source>
</evidence>
<reference evidence="6" key="1">
    <citation type="journal article" date="2021" name="Proc. Natl. Acad. Sci. U.S.A.">
        <title>A Catalog of Tens of Thousands of Viruses from Human Metagenomes Reveals Hidden Associations with Chronic Diseases.</title>
        <authorList>
            <person name="Tisza M.J."/>
            <person name="Buck C.B."/>
        </authorList>
    </citation>
    <scope>NUCLEOTIDE SEQUENCE</scope>
    <source>
        <strain evidence="6">CtUir1</strain>
    </source>
</reference>
<organism evidence="6">
    <name type="scientific">Siphoviridae sp. ctUir1</name>
    <dbReference type="NCBI Taxonomy" id="2826353"/>
    <lineage>
        <taxon>Viruses</taxon>
        <taxon>Duplodnaviria</taxon>
        <taxon>Heunggongvirae</taxon>
        <taxon>Uroviricota</taxon>
        <taxon>Caudoviricetes</taxon>
    </lineage>
</organism>
<dbReference type="Gene3D" id="1.10.260.40">
    <property type="entry name" value="lambda repressor-like DNA-binding domains"/>
    <property type="match status" value="1"/>
</dbReference>
<dbReference type="InterPro" id="IPR036286">
    <property type="entry name" value="LexA/Signal_pep-like_sf"/>
</dbReference>
<dbReference type="CDD" id="cd06529">
    <property type="entry name" value="S24_LexA-like"/>
    <property type="match status" value="1"/>
</dbReference>
<dbReference type="InterPro" id="IPR015927">
    <property type="entry name" value="Peptidase_S24_S26A/B/C"/>
</dbReference>
<dbReference type="InterPro" id="IPR010982">
    <property type="entry name" value="Lambda_DNA-bd_dom_sf"/>
</dbReference>
<keyword evidence="1" id="KW-0805">Transcription regulation</keyword>
<evidence type="ECO:0000259" key="5">
    <source>
        <dbReference type="Pfam" id="PF07022"/>
    </source>
</evidence>
<dbReference type="Pfam" id="PF00717">
    <property type="entry name" value="Peptidase_S24"/>
    <property type="match status" value="1"/>
</dbReference>
<evidence type="ECO:0000256" key="1">
    <source>
        <dbReference type="ARBA" id="ARBA00023015"/>
    </source>
</evidence>
<dbReference type="SUPFAM" id="SSF51306">
    <property type="entry name" value="LexA/Signal peptidase"/>
    <property type="match status" value="1"/>
</dbReference>
<evidence type="ECO:0000259" key="4">
    <source>
        <dbReference type="Pfam" id="PF00717"/>
    </source>
</evidence>
<name>A0A8S5QPW1_9CAUD</name>
<dbReference type="InterPro" id="IPR010744">
    <property type="entry name" value="Phage_CI_N"/>
</dbReference>
<evidence type="ECO:0000256" key="3">
    <source>
        <dbReference type="ARBA" id="ARBA00023163"/>
    </source>
</evidence>
<keyword evidence="2" id="KW-0238">DNA-binding</keyword>
<feature type="domain" description="Bacteriophage CI repressor N-terminal" evidence="5">
    <location>
        <begin position="21"/>
        <end position="69"/>
    </location>
</feature>
<evidence type="ECO:0000313" key="6">
    <source>
        <dbReference type="EMBL" id="DAE20652.1"/>
    </source>
</evidence>
<sequence length="230" mass="25504">MQIMDKTKMLEGLIRHYTKGNKAQFAKLLGVSAQTISAWIARNTFDAELIYAKCRYVDSSWLLTGEGAMLQETENNNAPTSNRTIEIARQVPHGSSEGIPLIPLDAVAGFPADSGGGVRLEDCERYVIPEFENKGANFLIRVSGDSMVPLYYSGDLLACRKITDIRFFQWGTVYVLETSQGVLVKRVQESVDHADSILCVSENSSVHHPFLLPRDDIRSLSIIVGLVRLV</sequence>